<evidence type="ECO:0000256" key="9">
    <source>
        <dbReference type="ARBA" id="ARBA00023136"/>
    </source>
</evidence>
<dbReference type="Pfam" id="PF03895">
    <property type="entry name" value="YadA_anchor"/>
    <property type="match status" value="1"/>
</dbReference>
<protein>
    <recommendedName>
        <fullName evidence="16">Adhesin</fullName>
    </recommendedName>
</protein>
<dbReference type="InterPro" id="IPR008635">
    <property type="entry name" value="Coiled_stalk_dom"/>
</dbReference>
<evidence type="ECO:0000256" key="2">
    <source>
        <dbReference type="ARBA" id="ARBA00004442"/>
    </source>
</evidence>
<keyword evidence="5" id="KW-1134">Transmembrane beta strand</keyword>
<dbReference type="InterPro" id="IPR045584">
    <property type="entry name" value="Pilin-like"/>
</dbReference>
<feature type="compositionally biased region" description="Low complexity" evidence="11">
    <location>
        <begin position="298"/>
        <end position="309"/>
    </location>
</feature>
<feature type="domain" description="Trimeric autotransporter adhesin YadA-like C-terminal membrane anchor" evidence="12">
    <location>
        <begin position="400"/>
        <end position="452"/>
    </location>
</feature>
<dbReference type="AlphaFoldDB" id="A0A370XC22"/>
<feature type="domain" description="Trimeric autotransporter adhesin YadA-like stalk" evidence="13">
    <location>
        <begin position="230"/>
        <end position="269"/>
    </location>
</feature>
<dbReference type="SUPFAM" id="SSF54523">
    <property type="entry name" value="Pili subunits"/>
    <property type="match status" value="1"/>
</dbReference>
<dbReference type="GO" id="GO:0015031">
    <property type="term" value="P:protein transport"/>
    <property type="evidence" value="ECO:0007669"/>
    <property type="project" value="UniProtKB-KW"/>
</dbReference>
<keyword evidence="6" id="KW-0812">Transmembrane</keyword>
<dbReference type="InterPro" id="IPR005594">
    <property type="entry name" value="YadA_C"/>
</dbReference>
<keyword evidence="9" id="KW-0472">Membrane</keyword>
<evidence type="ECO:0000256" key="8">
    <source>
        <dbReference type="ARBA" id="ARBA00022927"/>
    </source>
</evidence>
<organism evidence="14 15">
    <name type="scientific">Dyella psychrodurans</name>
    <dbReference type="NCBI Taxonomy" id="1927960"/>
    <lineage>
        <taxon>Bacteria</taxon>
        <taxon>Pseudomonadati</taxon>
        <taxon>Pseudomonadota</taxon>
        <taxon>Gammaproteobacteria</taxon>
        <taxon>Lysobacterales</taxon>
        <taxon>Rhodanobacteraceae</taxon>
        <taxon>Dyella</taxon>
    </lineage>
</organism>
<sequence length="452" mass="44039">MGSPPQALTDGRNLVGWMDHPIRNLPMNVLRRSLVCAGLLALLSPTALLAQTLGTNAYAAGGATAPGTAATAIGNGAAANGFQSTVVGANSTGNGFDDSVFGVYNNVNGGGTQTNGLAGASVFGNNNTVSASGAVVMGSGNNNTGANSVLIGTGSTTNAANTILLGQGVNVQGVGGIGIGTGAQVGTGGGLAVGANASADNGCSAIGTLAACNQADTLSVGNAGLGFTTRITNVAAGVAPNDAVNVSQLNGALGIFGGGAGMNSGAIVNPNYSFGSHSFNNVGAALNFLYGLDGTTSTGPTGPVSSTDPNAVHYDDSTDSTVTLQGANGTTITNVAPGAVNATSTDAVNGAQLFGAVRQSENWAKAYTDQAVSGLNDRISRVMAASAASASMASNFREMPNSFAVGLGLSGGHNGIAVGYRHISESKAISWSIQGAIAGSERSIGVGIGYGW</sequence>
<evidence type="ECO:0000313" key="14">
    <source>
        <dbReference type="EMBL" id="RDS85946.1"/>
    </source>
</evidence>
<dbReference type="EMBL" id="QRBF01000001">
    <property type="protein sequence ID" value="RDS85946.1"/>
    <property type="molecule type" value="Genomic_DNA"/>
</dbReference>
<dbReference type="GO" id="GO:0009986">
    <property type="term" value="C:cell surface"/>
    <property type="evidence" value="ECO:0007669"/>
    <property type="project" value="UniProtKB-SubCell"/>
</dbReference>
<evidence type="ECO:0000259" key="13">
    <source>
        <dbReference type="Pfam" id="PF05662"/>
    </source>
</evidence>
<keyword evidence="8" id="KW-0653">Protein transport</keyword>
<name>A0A370XC22_9GAMM</name>
<evidence type="ECO:0000256" key="5">
    <source>
        <dbReference type="ARBA" id="ARBA00022452"/>
    </source>
</evidence>
<gene>
    <name evidence="14" type="ORF">DWU99_01310</name>
</gene>
<keyword evidence="4" id="KW-0813">Transport</keyword>
<dbReference type="Pfam" id="PF05662">
    <property type="entry name" value="YadA_stalk"/>
    <property type="match status" value="2"/>
</dbReference>
<accession>A0A370XC22</accession>
<evidence type="ECO:0000256" key="4">
    <source>
        <dbReference type="ARBA" id="ARBA00022448"/>
    </source>
</evidence>
<reference evidence="14 15" key="1">
    <citation type="submission" date="2018-07" db="EMBL/GenBank/DDBJ databases">
        <title>Dyella monticola sp. nov. and Dyella psychrodurans sp. nov. isolated from monsoon evergreen broad-leaved forest soil of Dinghu Mountain, China.</title>
        <authorList>
            <person name="Gao Z."/>
            <person name="Qiu L."/>
        </authorList>
    </citation>
    <scope>NUCLEOTIDE SEQUENCE [LARGE SCALE GENOMIC DNA]</scope>
    <source>
        <strain evidence="14 15">4MSK11</strain>
    </source>
</reference>
<dbReference type="SUPFAM" id="SSF101967">
    <property type="entry name" value="Adhesin YadA, collagen-binding domain"/>
    <property type="match status" value="1"/>
</dbReference>
<comment type="caution">
    <text evidence="14">The sequence shown here is derived from an EMBL/GenBank/DDBJ whole genome shotgun (WGS) entry which is preliminary data.</text>
</comment>
<keyword evidence="15" id="KW-1185">Reference proteome</keyword>
<comment type="similarity">
    <text evidence="3">Belongs to the autotransporter-2 (AT-2) (TC 1.B.40) family.</text>
</comment>
<feature type="domain" description="Trimeric autotransporter adhesin YadA-like stalk" evidence="13">
    <location>
        <begin position="332"/>
        <end position="372"/>
    </location>
</feature>
<keyword evidence="10" id="KW-0998">Cell outer membrane</keyword>
<evidence type="ECO:0000256" key="10">
    <source>
        <dbReference type="ARBA" id="ARBA00023237"/>
    </source>
</evidence>
<keyword evidence="7" id="KW-0732">Signal</keyword>
<proteinExistence type="inferred from homology"/>
<feature type="region of interest" description="Disordered" evidence="11">
    <location>
        <begin position="298"/>
        <end position="318"/>
    </location>
</feature>
<evidence type="ECO:0000313" key="15">
    <source>
        <dbReference type="Proteomes" id="UP000255334"/>
    </source>
</evidence>
<dbReference type="Gene3D" id="3.30.1300.30">
    <property type="entry name" value="GSPII I/J protein-like"/>
    <property type="match status" value="1"/>
</dbReference>
<evidence type="ECO:0000256" key="6">
    <source>
        <dbReference type="ARBA" id="ARBA00022692"/>
    </source>
</evidence>
<comment type="subcellular location">
    <subcellularLocation>
        <location evidence="2">Cell outer membrane</location>
    </subcellularLocation>
    <subcellularLocation>
        <location evidence="1">Cell surface</location>
    </subcellularLocation>
</comment>
<evidence type="ECO:0000256" key="11">
    <source>
        <dbReference type="SAM" id="MobiDB-lite"/>
    </source>
</evidence>
<evidence type="ECO:0000256" key="1">
    <source>
        <dbReference type="ARBA" id="ARBA00004241"/>
    </source>
</evidence>
<dbReference type="GO" id="GO:0009279">
    <property type="term" value="C:cell outer membrane"/>
    <property type="evidence" value="ECO:0007669"/>
    <property type="project" value="UniProtKB-SubCell"/>
</dbReference>
<dbReference type="Gene3D" id="2.150.10.10">
    <property type="entry name" value="Serralysin-like metalloprotease, C-terminal"/>
    <property type="match status" value="3"/>
</dbReference>
<evidence type="ECO:0000259" key="12">
    <source>
        <dbReference type="Pfam" id="PF03895"/>
    </source>
</evidence>
<evidence type="ECO:0000256" key="3">
    <source>
        <dbReference type="ARBA" id="ARBA00005848"/>
    </source>
</evidence>
<dbReference type="Proteomes" id="UP000255334">
    <property type="component" value="Unassembled WGS sequence"/>
</dbReference>
<evidence type="ECO:0008006" key="16">
    <source>
        <dbReference type="Google" id="ProtNLM"/>
    </source>
</evidence>
<evidence type="ECO:0000256" key="7">
    <source>
        <dbReference type="ARBA" id="ARBA00022729"/>
    </source>
</evidence>
<dbReference type="InterPro" id="IPR011049">
    <property type="entry name" value="Serralysin-like_metalloprot_C"/>
</dbReference>